<comment type="caution">
    <text evidence="1">The sequence shown here is derived from an EMBL/GenBank/DDBJ whole genome shotgun (WGS) entry which is preliminary data.</text>
</comment>
<evidence type="ECO:0000313" key="1">
    <source>
        <dbReference type="EMBL" id="MDV5823870.1"/>
    </source>
</evidence>
<dbReference type="RefSeq" id="WP_317516733.1">
    <property type="nucleotide sequence ID" value="NZ_JAPTHD010000003.1"/>
</dbReference>
<dbReference type="SUPFAM" id="SSF50118">
    <property type="entry name" value="Cell growth inhibitor/plasmid maintenance toxic component"/>
    <property type="match status" value="1"/>
</dbReference>
<protein>
    <submittedName>
        <fullName evidence="1">Type II toxin-antitoxin system PemK/MazF family toxin</fullName>
    </submittedName>
</protein>
<dbReference type="Proteomes" id="UP001185984">
    <property type="component" value="Unassembled WGS sequence"/>
</dbReference>
<sequence>MRPHDVAVVHVPFVERQGGRKRPVVVLSSAEANKATGVAIVAMITREDAPPWQGDLPVTRLEDAGLHKPCKIRMKLYTVEIADLAPIGHLHGDDRHVLSAGLKRLLAL</sequence>
<organism evidence="1 2">
    <name type="scientific">Sphingobium naphthae</name>
    <dbReference type="NCBI Taxonomy" id="1886786"/>
    <lineage>
        <taxon>Bacteria</taxon>
        <taxon>Pseudomonadati</taxon>
        <taxon>Pseudomonadota</taxon>
        <taxon>Alphaproteobacteria</taxon>
        <taxon>Sphingomonadales</taxon>
        <taxon>Sphingomonadaceae</taxon>
        <taxon>Sphingobium</taxon>
    </lineage>
</organism>
<accession>A0ABU3ZWN3</accession>
<evidence type="ECO:0000313" key="2">
    <source>
        <dbReference type="Proteomes" id="UP001185984"/>
    </source>
</evidence>
<dbReference type="InterPro" id="IPR011067">
    <property type="entry name" value="Plasmid_toxin/cell-grow_inhib"/>
</dbReference>
<dbReference type="Gene3D" id="2.30.30.110">
    <property type="match status" value="1"/>
</dbReference>
<dbReference type="EMBL" id="JAPTHD010000003">
    <property type="protein sequence ID" value="MDV5823870.1"/>
    <property type="molecule type" value="Genomic_DNA"/>
</dbReference>
<proteinExistence type="predicted"/>
<name>A0ABU3ZWN3_9SPHN</name>
<gene>
    <name evidence="1" type="ORF">O0R41_09705</name>
</gene>
<reference evidence="2" key="1">
    <citation type="journal article" date="2022" name="J Environ Chem Eng">
        <title>Biodegradation of petroleum oil using a constructed nonpathogenic and heavy metal-tolerant bacterial consortium isolated from marine sponges.</title>
        <authorList>
            <person name="Dechsakulwatana C."/>
            <person name="Rungsihiranrut A."/>
            <person name="Muangchinda C."/>
            <person name="Ningthoujam R."/>
            <person name="Klankeo P."/>
            <person name="Pinyakong O."/>
        </authorList>
    </citation>
    <scope>NUCLEOTIDE SEQUENCE [LARGE SCALE GENOMIC DNA]</scope>
    <source>
        <strain evidence="2">MO2-4</strain>
    </source>
</reference>
<dbReference type="Pfam" id="PF02452">
    <property type="entry name" value="PemK_toxin"/>
    <property type="match status" value="1"/>
</dbReference>
<keyword evidence="2" id="KW-1185">Reference proteome</keyword>
<dbReference type="InterPro" id="IPR003477">
    <property type="entry name" value="PemK-like"/>
</dbReference>